<keyword evidence="3" id="KW-1185">Reference proteome</keyword>
<dbReference type="Proteomes" id="UP001241072">
    <property type="component" value="Unassembled WGS sequence"/>
</dbReference>
<organism evidence="2 3">
    <name type="scientific">Antiquaquibacter soli</name>
    <dbReference type="NCBI Taxonomy" id="3064523"/>
    <lineage>
        <taxon>Bacteria</taxon>
        <taxon>Bacillati</taxon>
        <taxon>Actinomycetota</taxon>
        <taxon>Actinomycetes</taxon>
        <taxon>Micrococcales</taxon>
        <taxon>Microbacteriaceae</taxon>
        <taxon>Antiquaquibacter</taxon>
    </lineage>
</organism>
<protein>
    <recommendedName>
        <fullName evidence="4">Integral membrane protein</fullName>
    </recommendedName>
</protein>
<dbReference type="RefSeq" id="WP_305001748.1">
    <property type="nucleotide sequence ID" value="NZ_JAUQUB010000001.1"/>
</dbReference>
<comment type="caution">
    <text evidence="2">The sequence shown here is derived from an EMBL/GenBank/DDBJ whole genome shotgun (WGS) entry which is preliminary data.</text>
</comment>
<evidence type="ECO:0000313" key="2">
    <source>
        <dbReference type="EMBL" id="MDO7881337.1"/>
    </source>
</evidence>
<gene>
    <name evidence="2" type="ORF">Q5716_03750</name>
</gene>
<keyword evidence="1" id="KW-0472">Membrane</keyword>
<feature type="transmembrane region" description="Helical" evidence="1">
    <location>
        <begin position="6"/>
        <end position="21"/>
    </location>
</feature>
<evidence type="ECO:0000256" key="1">
    <source>
        <dbReference type="SAM" id="Phobius"/>
    </source>
</evidence>
<feature type="transmembrane region" description="Helical" evidence="1">
    <location>
        <begin position="28"/>
        <end position="52"/>
    </location>
</feature>
<evidence type="ECO:0008006" key="4">
    <source>
        <dbReference type="Google" id="ProtNLM"/>
    </source>
</evidence>
<feature type="transmembrane region" description="Helical" evidence="1">
    <location>
        <begin position="58"/>
        <end position="78"/>
    </location>
</feature>
<keyword evidence="1" id="KW-0812">Transmembrane</keyword>
<reference evidence="2 3" key="1">
    <citation type="submission" date="2023-07" db="EMBL/GenBank/DDBJ databases">
        <title>Protaetiibacter sp. nov WY-16 isolated from soil.</title>
        <authorList>
            <person name="Liu B."/>
            <person name="Wan Y."/>
        </authorList>
    </citation>
    <scope>NUCLEOTIDE SEQUENCE [LARGE SCALE GENOMIC DNA]</scope>
    <source>
        <strain evidence="2 3">WY-16</strain>
    </source>
</reference>
<proteinExistence type="predicted"/>
<dbReference type="EMBL" id="JAUQUB010000001">
    <property type="protein sequence ID" value="MDO7881337.1"/>
    <property type="molecule type" value="Genomic_DNA"/>
</dbReference>
<evidence type="ECO:0000313" key="3">
    <source>
        <dbReference type="Proteomes" id="UP001241072"/>
    </source>
</evidence>
<accession>A0ABT9BPV9</accession>
<sequence length="98" mass="10448">MELLFVTVIGAGIGLALRYLLPRRDTYGVLLLPAVSAAATAIVWVALVWVGWTFDGTWIWVASLGAAVIAAVLTAVVLPRRRLQSDESLFARLAGAKA</sequence>
<name>A0ABT9BPV9_9MICO</name>
<keyword evidence="1" id="KW-1133">Transmembrane helix</keyword>